<dbReference type="InterPro" id="IPR036890">
    <property type="entry name" value="HATPase_C_sf"/>
</dbReference>
<name>A0A838XUB7_9HYPH</name>
<evidence type="ECO:0000256" key="10">
    <source>
        <dbReference type="ARBA" id="ARBA00022777"/>
    </source>
</evidence>
<dbReference type="PANTHER" id="PTHR43065">
    <property type="entry name" value="SENSOR HISTIDINE KINASE"/>
    <property type="match status" value="1"/>
</dbReference>
<keyword evidence="4" id="KW-1003">Cell membrane</keyword>
<dbReference type="Gene3D" id="1.10.287.130">
    <property type="match status" value="1"/>
</dbReference>
<evidence type="ECO:0000256" key="2">
    <source>
        <dbReference type="ARBA" id="ARBA00004429"/>
    </source>
</evidence>
<organism evidence="21 22">
    <name type="scientific">Stappia taiwanensis</name>
    <dbReference type="NCBI Taxonomy" id="992267"/>
    <lineage>
        <taxon>Bacteria</taxon>
        <taxon>Pseudomonadati</taxon>
        <taxon>Pseudomonadota</taxon>
        <taxon>Alphaproteobacteria</taxon>
        <taxon>Hyphomicrobiales</taxon>
        <taxon>Stappiaceae</taxon>
        <taxon>Stappia</taxon>
    </lineage>
</organism>
<evidence type="ECO:0000256" key="15">
    <source>
        <dbReference type="ARBA" id="ARBA00059004"/>
    </source>
</evidence>
<dbReference type="Proteomes" id="UP000559404">
    <property type="component" value="Unassembled WGS sequence"/>
</dbReference>
<keyword evidence="12 19" id="KW-1133">Transmembrane helix</keyword>
<dbReference type="InterPro" id="IPR029151">
    <property type="entry name" value="Sensor-like_sf"/>
</dbReference>
<keyword evidence="22" id="KW-1185">Reference proteome</keyword>
<feature type="region of interest" description="Disordered" evidence="18">
    <location>
        <begin position="1"/>
        <end position="28"/>
    </location>
</feature>
<evidence type="ECO:0000256" key="7">
    <source>
        <dbReference type="ARBA" id="ARBA00022679"/>
    </source>
</evidence>
<dbReference type="GO" id="GO:0000155">
    <property type="term" value="F:phosphorelay sensor kinase activity"/>
    <property type="evidence" value="ECO:0007669"/>
    <property type="project" value="InterPro"/>
</dbReference>
<accession>A0A838XUB7</accession>
<dbReference type="Gene3D" id="3.30.450.20">
    <property type="entry name" value="PAS domain"/>
    <property type="match status" value="2"/>
</dbReference>
<evidence type="ECO:0000256" key="16">
    <source>
        <dbReference type="ARBA" id="ARBA00073143"/>
    </source>
</evidence>
<dbReference type="EMBL" id="JACEON010000008">
    <property type="protein sequence ID" value="MBA4612106.1"/>
    <property type="molecule type" value="Genomic_DNA"/>
</dbReference>
<dbReference type="GO" id="GO:0005886">
    <property type="term" value="C:plasma membrane"/>
    <property type="evidence" value="ECO:0007669"/>
    <property type="project" value="UniProtKB-SubCell"/>
</dbReference>
<evidence type="ECO:0000259" key="20">
    <source>
        <dbReference type="PROSITE" id="PS50109"/>
    </source>
</evidence>
<evidence type="ECO:0000313" key="21">
    <source>
        <dbReference type="EMBL" id="MBA4612106.1"/>
    </source>
</evidence>
<reference evidence="21 22" key="1">
    <citation type="submission" date="2020-07" db="EMBL/GenBank/DDBJ databases">
        <authorList>
            <person name="Li M."/>
        </authorList>
    </citation>
    <scope>NUCLEOTIDE SEQUENCE [LARGE SCALE GENOMIC DNA]</scope>
    <source>
        <strain evidence="21 22">DSM 23284</strain>
    </source>
</reference>
<keyword evidence="9" id="KW-0547">Nucleotide-binding</keyword>
<evidence type="ECO:0000256" key="6">
    <source>
        <dbReference type="ARBA" id="ARBA00022553"/>
    </source>
</evidence>
<dbReference type="InterPro" id="IPR003594">
    <property type="entry name" value="HATPase_dom"/>
</dbReference>
<evidence type="ECO:0000256" key="4">
    <source>
        <dbReference type="ARBA" id="ARBA00022475"/>
    </source>
</evidence>
<feature type="transmembrane region" description="Helical" evidence="19">
    <location>
        <begin position="40"/>
        <end position="60"/>
    </location>
</feature>
<proteinExistence type="predicted"/>
<dbReference type="PANTHER" id="PTHR43065:SF46">
    <property type="entry name" value="C4-DICARBOXYLATE TRANSPORT SENSOR PROTEIN DCTB"/>
    <property type="match status" value="1"/>
</dbReference>
<evidence type="ECO:0000256" key="13">
    <source>
        <dbReference type="ARBA" id="ARBA00023012"/>
    </source>
</evidence>
<dbReference type="Gene3D" id="6.10.250.3020">
    <property type="match status" value="1"/>
</dbReference>
<keyword evidence="10 21" id="KW-0418">Kinase</keyword>
<dbReference type="InterPro" id="IPR004358">
    <property type="entry name" value="Sig_transdc_His_kin-like_C"/>
</dbReference>
<dbReference type="InterPro" id="IPR036097">
    <property type="entry name" value="HisK_dim/P_sf"/>
</dbReference>
<feature type="coiled-coil region" evidence="17">
    <location>
        <begin position="347"/>
        <end position="381"/>
    </location>
</feature>
<evidence type="ECO:0000256" key="19">
    <source>
        <dbReference type="SAM" id="Phobius"/>
    </source>
</evidence>
<dbReference type="Gene3D" id="3.30.565.10">
    <property type="entry name" value="Histidine kinase-like ATPase, C-terminal domain"/>
    <property type="match status" value="1"/>
</dbReference>
<keyword evidence="5" id="KW-0997">Cell inner membrane</keyword>
<keyword evidence="13" id="KW-0902">Two-component regulatory system</keyword>
<dbReference type="CDD" id="cd00082">
    <property type="entry name" value="HisKA"/>
    <property type="match status" value="1"/>
</dbReference>
<keyword evidence="6" id="KW-0597">Phosphoprotein</keyword>
<dbReference type="InterPro" id="IPR005467">
    <property type="entry name" value="His_kinase_dom"/>
</dbReference>
<dbReference type="FunFam" id="1.10.287.130:FF:000049">
    <property type="entry name" value="C4-dicarboxylate transport sensor protein DctB"/>
    <property type="match status" value="1"/>
</dbReference>
<comment type="function">
    <text evidence="15">Member of the two-component regulatory system DctB/DctD involved in the transport of C4-dicarboxylates. DctB functions as a membrane-associated protein kinase that phosphorylates DctD in response to environmental signals.</text>
</comment>
<sequence length="620" mass="66977">MSDQQEYGQAAPLSMTADKDAAPPAAPSAPARLAPWARRALWLLPALAILVGAYFGAGWVEDRAALRGDIKARERLTLYRETILRELEKFRYLPHVLARDPRAVGVLSAPERAASTNRFLKDLAAITGAEALYIMDGNGRTVAASNFDTATSFIGSSYGFRPYFRAAIKGEEGQFFAVGATTGIPGMFFARATPEGAPAAGVVVVKVNMDRLERSWRDGGETVFVSDVHGVVFLGSRDDWRYASIAPLSDMVVAAIRANQQYGGVPLRALQDGPPAAEVLRIGGAGYRQARLKVGLLDWTIHYLTPMAQVRAPRALVWTGAVALLLVYLIAALVVRSQRLRRQSAGLRRFNRRLVEEIEERRRVETELREAQAGLARASRLAAVGEMSAAVSHELNQPLAALRMFVSGSRVFLERGDLASVQENLGEIDALQARMAALTQELKRFARPGESRVERVDLRDCLRTSAKLIRPRIEETGVPLDLSLPETPMLAATAPLRVEQVLVNLLRNAIDACQAAPAPRVSARGWIEEGLVRIEIADNGDGVPAELRERIFEPYFSTKPAASGLGLGLAISARIVEDLGGTLSLHESAAGGAAFVLALPVAPPLTGTEPGEKAGEAEYA</sequence>
<dbReference type="PIRSF" id="PIRSF036431">
    <property type="entry name" value="STHK_DctB"/>
    <property type="match status" value="1"/>
</dbReference>
<keyword evidence="14 19" id="KW-0472">Membrane</keyword>
<evidence type="ECO:0000256" key="18">
    <source>
        <dbReference type="SAM" id="MobiDB-lite"/>
    </source>
</evidence>
<dbReference type="InterPro" id="IPR003661">
    <property type="entry name" value="HisK_dim/P_dom"/>
</dbReference>
<evidence type="ECO:0000256" key="9">
    <source>
        <dbReference type="ARBA" id="ARBA00022741"/>
    </source>
</evidence>
<keyword evidence="11" id="KW-0067">ATP-binding</keyword>
<evidence type="ECO:0000256" key="14">
    <source>
        <dbReference type="ARBA" id="ARBA00023136"/>
    </source>
</evidence>
<comment type="caution">
    <text evidence="21">The sequence shown here is derived from an EMBL/GenBank/DDBJ whole genome shotgun (WGS) entry which is preliminary data.</text>
</comment>
<dbReference type="EC" id="2.7.13.3" evidence="3"/>
<dbReference type="RefSeq" id="WP_181760295.1">
    <property type="nucleotide sequence ID" value="NZ_BMCR01000003.1"/>
</dbReference>
<keyword evidence="17" id="KW-0175">Coiled coil</keyword>
<feature type="transmembrane region" description="Helical" evidence="19">
    <location>
        <begin position="315"/>
        <end position="335"/>
    </location>
</feature>
<comment type="subcellular location">
    <subcellularLocation>
        <location evidence="2">Cell inner membrane</location>
        <topology evidence="2">Multi-pass membrane protein</topology>
    </subcellularLocation>
</comment>
<comment type="catalytic activity">
    <reaction evidence="1">
        <text>ATP + protein L-histidine = ADP + protein N-phospho-L-histidine.</text>
        <dbReference type="EC" id="2.7.13.3"/>
    </reaction>
</comment>
<evidence type="ECO:0000256" key="1">
    <source>
        <dbReference type="ARBA" id="ARBA00000085"/>
    </source>
</evidence>
<reference evidence="21 22" key="2">
    <citation type="submission" date="2020-08" db="EMBL/GenBank/DDBJ databases">
        <title>Stappia taiwanensis sp. nov., isolated from a coastal thermal spring.</title>
        <authorList>
            <person name="Kampfer P."/>
        </authorList>
    </citation>
    <scope>NUCLEOTIDE SEQUENCE [LARGE SCALE GENOMIC DNA]</scope>
    <source>
        <strain evidence="21 22">DSM 23284</strain>
    </source>
</reference>
<dbReference type="SUPFAM" id="SSF103190">
    <property type="entry name" value="Sensory domain-like"/>
    <property type="match status" value="1"/>
</dbReference>
<evidence type="ECO:0000256" key="5">
    <source>
        <dbReference type="ARBA" id="ARBA00022519"/>
    </source>
</evidence>
<dbReference type="SMART" id="SM00388">
    <property type="entry name" value="HisKA"/>
    <property type="match status" value="1"/>
</dbReference>
<feature type="domain" description="Histidine kinase" evidence="20">
    <location>
        <begin position="390"/>
        <end position="603"/>
    </location>
</feature>
<dbReference type="PROSITE" id="PS50109">
    <property type="entry name" value="HIS_KIN"/>
    <property type="match status" value="1"/>
</dbReference>
<evidence type="ECO:0000256" key="12">
    <source>
        <dbReference type="ARBA" id="ARBA00022989"/>
    </source>
</evidence>
<dbReference type="AlphaFoldDB" id="A0A838XUB7"/>
<gene>
    <name evidence="21" type="ORF">H1W37_10605</name>
</gene>
<evidence type="ECO:0000256" key="17">
    <source>
        <dbReference type="SAM" id="Coils"/>
    </source>
</evidence>
<evidence type="ECO:0000256" key="3">
    <source>
        <dbReference type="ARBA" id="ARBA00012438"/>
    </source>
</evidence>
<dbReference type="SMART" id="SM00387">
    <property type="entry name" value="HATPase_c"/>
    <property type="match status" value="1"/>
</dbReference>
<dbReference type="GO" id="GO:0005524">
    <property type="term" value="F:ATP binding"/>
    <property type="evidence" value="ECO:0007669"/>
    <property type="project" value="UniProtKB-KW"/>
</dbReference>
<keyword evidence="8 19" id="KW-0812">Transmembrane</keyword>
<protein>
    <recommendedName>
        <fullName evidence="16">C4-dicarboxylate transport sensor protein DctB</fullName>
        <ecNumber evidence="3">2.7.13.3</ecNumber>
    </recommendedName>
</protein>
<evidence type="ECO:0000256" key="11">
    <source>
        <dbReference type="ARBA" id="ARBA00022840"/>
    </source>
</evidence>
<dbReference type="SUPFAM" id="SSF47384">
    <property type="entry name" value="Homodimeric domain of signal transducing histidine kinase"/>
    <property type="match status" value="1"/>
</dbReference>
<evidence type="ECO:0000256" key="8">
    <source>
        <dbReference type="ARBA" id="ARBA00022692"/>
    </source>
</evidence>
<keyword evidence="7" id="KW-0808">Transferase</keyword>
<dbReference type="PRINTS" id="PR00344">
    <property type="entry name" value="BCTRLSENSOR"/>
</dbReference>
<evidence type="ECO:0000313" key="22">
    <source>
        <dbReference type="Proteomes" id="UP000559404"/>
    </source>
</evidence>
<dbReference type="InterPro" id="IPR017055">
    <property type="entry name" value="Sig_transdc_His_kinase_DctB"/>
</dbReference>
<dbReference type="SUPFAM" id="SSF55874">
    <property type="entry name" value="ATPase domain of HSP90 chaperone/DNA topoisomerase II/histidine kinase"/>
    <property type="match status" value="1"/>
</dbReference>
<dbReference type="Pfam" id="PF02518">
    <property type="entry name" value="HATPase_c"/>
    <property type="match status" value="1"/>
</dbReference>
<dbReference type="Pfam" id="PF00512">
    <property type="entry name" value="HisKA"/>
    <property type="match status" value="1"/>
</dbReference>